<name>A0A538U827_UNCEI</name>
<evidence type="ECO:0000313" key="1">
    <source>
        <dbReference type="EMBL" id="TMQ72046.1"/>
    </source>
</evidence>
<comment type="caution">
    <text evidence="1">The sequence shown here is derived from an EMBL/GenBank/DDBJ whole genome shotgun (WGS) entry which is preliminary data.</text>
</comment>
<sequence>MSLLLFVALMSSCAGPNQLARQSERALKAGDLVKAYELARRGVEKDPKNRAARAAIAAVAAQRVDQGKARVVELAAVDTTDAARFALEFRDFRAELARYVVVVPDDPRYLERENAILDAAAAREYWLGERGLAAQQPKNAYAHYRAAESFVASYRDLQEKLRRAHHLGTTRVALMPFEDDVHVPGLSRALCDQLYRRLASRLSPDGFVFTELVSPDEVYATMTVKELQSLPAESMWRIASGVDAARVVTGRVHGLRSNTNTLSFEYPIYRKVAERDTSGKAIVRWVETRFDAVARERRLSVDLDVHVLDARTHAELAGKSQTFESVARVAWTDFRADGSCDDYRLTASDHEDEEERRRIDERWKECFGTWTLPEMLEQARNDRRRSIYDARFRDEFKKDSRRRPILCGELPGETDMTVIALDDVWRPVLKTLKTLDSKD</sequence>
<dbReference type="Proteomes" id="UP000319836">
    <property type="component" value="Unassembled WGS sequence"/>
</dbReference>
<proteinExistence type="predicted"/>
<protein>
    <submittedName>
        <fullName evidence="1">Uncharacterized protein</fullName>
    </submittedName>
</protein>
<gene>
    <name evidence="1" type="ORF">E6K80_03865</name>
</gene>
<evidence type="ECO:0000313" key="2">
    <source>
        <dbReference type="Proteomes" id="UP000319836"/>
    </source>
</evidence>
<dbReference type="AlphaFoldDB" id="A0A538U827"/>
<reference evidence="1 2" key="1">
    <citation type="journal article" date="2019" name="Nat. Microbiol.">
        <title>Mediterranean grassland soil C-N compound turnover is dependent on rainfall and depth, and is mediated by genomically divergent microorganisms.</title>
        <authorList>
            <person name="Diamond S."/>
            <person name="Andeer P.F."/>
            <person name="Li Z."/>
            <person name="Crits-Christoph A."/>
            <person name="Burstein D."/>
            <person name="Anantharaman K."/>
            <person name="Lane K.R."/>
            <person name="Thomas B.C."/>
            <person name="Pan C."/>
            <person name="Northen T.R."/>
            <person name="Banfield J.F."/>
        </authorList>
    </citation>
    <scope>NUCLEOTIDE SEQUENCE [LARGE SCALE GENOMIC DNA]</scope>
    <source>
        <strain evidence="1">WS_10</strain>
    </source>
</reference>
<organism evidence="1 2">
    <name type="scientific">Eiseniibacteriota bacterium</name>
    <dbReference type="NCBI Taxonomy" id="2212470"/>
    <lineage>
        <taxon>Bacteria</taxon>
        <taxon>Candidatus Eiseniibacteriota</taxon>
    </lineage>
</organism>
<accession>A0A538U827</accession>
<dbReference type="EMBL" id="VBPA01000081">
    <property type="protein sequence ID" value="TMQ72046.1"/>
    <property type="molecule type" value="Genomic_DNA"/>
</dbReference>